<evidence type="ECO:0000259" key="3">
    <source>
        <dbReference type="Pfam" id="PF19278"/>
    </source>
</evidence>
<dbReference type="eggNOG" id="COG0145">
    <property type="taxonomic scope" value="Bacteria"/>
</dbReference>
<dbReference type="Pfam" id="PF01968">
    <property type="entry name" value="Hydantoinase_A"/>
    <property type="match status" value="1"/>
</dbReference>
<evidence type="ECO:0000259" key="1">
    <source>
        <dbReference type="Pfam" id="PF01968"/>
    </source>
</evidence>
<dbReference type="InterPro" id="IPR045079">
    <property type="entry name" value="Oxoprolinase-like"/>
</dbReference>
<dbReference type="PANTHER" id="PTHR11365">
    <property type="entry name" value="5-OXOPROLINASE RELATED"/>
    <property type="match status" value="1"/>
</dbReference>
<proteinExistence type="predicted"/>
<name>R4KG62_9FIRM</name>
<dbReference type="RefSeq" id="WP_006523672.1">
    <property type="nucleotide sequence ID" value="NC_021184.1"/>
</dbReference>
<feature type="domain" description="Hydantoinase/oxoprolinase N-terminal" evidence="2">
    <location>
        <begin position="4"/>
        <end position="185"/>
    </location>
</feature>
<dbReference type="InterPro" id="IPR002821">
    <property type="entry name" value="Hydantoinase_A"/>
</dbReference>
<dbReference type="PANTHER" id="PTHR11365:SF23">
    <property type="entry name" value="HYPOTHETICAL 5-OXOPROLINASE (EUROFUNG)-RELATED"/>
    <property type="match status" value="1"/>
</dbReference>
<dbReference type="GO" id="GO:0006749">
    <property type="term" value="P:glutathione metabolic process"/>
    <property type="evidence" value="ECO:0007669"/>
    <property type="project" value="TreeGrafter"/>
</dbReference>
<sequence>MGYKIGIDVGGTFTDFLVSDETGNAEVFKELSTPKDPSEGVYKGLQLIANSKGLSLTDLLNSVDIIVHGTTITTNAALTGKGAKTGFITTKGFRDVLNMRRGLKEDQYETKYGPPFPLVPRKLIQVVEERIDCEGNELIPLNAGDVEQAIAVFREHGVESIGVSLMFSFFNPNHEKTVAQMLEKELDGVYVSLSSEVLPQVRFYERNSTVALNIYVGPILKRYLNKLLDRLQANGFHGSLLIMQSNGGVMSPEVAMRFAANTLLSGPAGGPTAGLFYGNVHSLNNIITVDMGGTSFDACLVKDGAPSITVEASIARHRLALPIMDIHTIGAGGGSIAWIDSGGLLQVGPQSAGADPGPACYGLGGSEPTVTDADLLLGYLDPKYFHGGRMNLNMAAAKRAIKEKIADKLGLTEIEAANGIYQIVNSSMAAGLRVVSVARGYDPREFALICAGGAGPIHAGMIARELEIPMIIIPKASSVFCAAGMLMSDLRHDYVRTYATPFDRANLDRINELFKQMQEEAIATLNHEGISSERTYLNYSVDLRYEGQFNEVEVALPESSLREGVTSFELNYTLKEFHKKHDLLYGYSLPGAPTDLINLRVTAKGITEKPSMKKTNFMGPDPSIAFKHNRKAFFNNEIIDVPVYDGLKMGYGHLVKGPAIIEDPTTTIIVTEKHDLTCDEYDNFIMFRKGVSVLDTMEKLRRGFHV</sequence>
<dbReference type="KEGG" id="dgi:Desgi_1132"/>
<dbReference type="STRING" id="767817.Desgi_1132"/>
<evidence type="ECO:0000259" key="2">
    <source>
        <dbReference type="Pfam" id="PF05378"/>
    </source>
</evidence>
<accession>R4KG62</accession>
<dbReference type="InterPro" id="IPR008040">
    <property type="entry name" value="Hydant_A_N"/>
</dbReference>
<dbReference type="Pfam" id="PF05378">
    <property type="entry name" value="Hydant_A_N"/>
    <property type="match status" value="1"/>
</dbReference>
<keyword evidence="5" id="KW-1185">Reference proteome</keyword>
<dbReference type="GO" id="GO:0017168">
    <property type="term" value="F:5-oxoprolinase (ATP-hydrolyzing) activity"/>
    <property type="evidence" value="ECO:0007669"/>
    <property type="project" value="TreeGrafter"/>
</dbReference>
<feature type="domain" description="Hydantoinase A/oxoprolinase" evidence="1">
    <location>
        <begin position="206"/>
        <end position="493"/>
    </location>
</feature>
<dbReference type="EMBL" id="CP003273">
    <property type="protein sequence ID" value="AGL00657.1"/>
    <property type="molecule type" value="Genomic_DNA"/>
</dbReference>
<evidence type="ECO:0000313" key="5">
    <source>
        <dbReference type="Proteomes" id="UP000013520"/>
    </source>
</evidence>
<dbReference type="Pfam" id="PF19278">
    <property type="entry name" value="Hydant_A_C"/>
    <property type="match status" value="1"/>
</dbReference>
<dbReference type="HOGENOM" id="CLU_002157_1_2_9"/>
<dbReference type="Proteomes" id="UP000013520">
    <property type="component" value="Chromosome"/>
</dbReference>
<dbReference type="GO" id="GO:0005829">
    <property type="term" value="C:cytosol"/>
    <property type="evidence" value="ECO:0007669"/>
    <property type="project" value="TreeGrafter"/>
</dbReference>
<reference evidence="4 5" key="1">
    <citation type="submission" date="2012-01" db="EMBL/GenBank/DDBJ databases">
        <title>Complete sequence of Desulfotomaculum gibsoniae DSM 7213.</title>
        <authorList>
            <consortium name="US DOE Joint Genome Institute"/>
            <person name="Lucas S."/>
            <person name="Han J."/>
            <person name="Lapidus A."/>
            <person name="Cheng J.-F."/>
            <person name="Goodwin L."/>
            <person name="Pitluck S."/>
            <person name="Peters L."/>
            <person name="Ovchinnikova G."/>
            <person name="Teshima H."/>
            <person name="Detter J.C."/>
            <person name="Han C."/>
            <person name="Tapia R."/>
            <person name="Land M."/>
            <person name="Hauser L."/>
            <person name="Kyrpides N."/>
            <person name="Ivanova N."/>
            <person name="Pagani I."/>
            <person name="Parshina S."/>
            <person name="Plugge C."/>
            <person name="Muyzer G."/>
            <person name="Kuever J."/>
            <person name="Ivanova A."/>
            <person name="Nazina T."/>
            <person name="Klenk H.-P."/>
            <person name="Brambilla E."/>
            <person name="Spring S."/>
            <person name="Stams A.F."/>
            <person name="Woyke T."/>
        </authorList>
    </citation>
    <scope>NUCLEOTIDE SEQUENCE [LARGE SCALE GENOMIC DNA]</scope>
    <source>
        <strain evidence="4 5">DSM 7213</strain>
    </source>
</reference>
<protein>
    <submittedName>
        <fullName evidence="4">N-methylhydantoinase A/acetone carboxylase, beta subunit</fullName>
    </submittedName>
</protein>
<feature type="domain" description="Acetophenone carboxylase-like C-terminal" evidence="3">
    <location>
        <begin position="508"/>
        <end position="682"/>
    </location>
</feature>
<dbReference type="AlphaFoldDB" id="R4KG62"/>
<dbReference type="InterPro" id="IPR049517">
    <property type="entry name" value="ACX-like_C"/>
</dbReference>
<evidence type="ECO:0000313" key="4">
    <source>
        <dbReference type="EMBL" id="AGL00657.1"/>
    </source>
</evidence>
<organism evidence="4 5">
    <name type="scientific">Desulfoscipio gibsoniae DSM 7213</name>
    <dbReference type="NCBI Taxonomy" id="767817"/>
    <lineage>
        <taxon>Bacteria</taxon>
        <taxon>Bacillati</taxon>
        <taxon>Bacillota</taxon>
        <taxon>Clostridia</taxon>
        <taxon>Eubacteriales</taxon>
        <taxon>Desulfallaceae</taxon>
        <taxon>Desulfoscipio</taxon>
    </lineage>
</organism>
<gene>
    <name evidence="4" type="ORF">Desgi_1132</name>
</gene>